<dbReference type="PANTHER" id="PTHR11070">
    <property type="entry name" value="UVRD / RECB / PCRA DNA HELICASE FAMILY MEMBER"/>
    <property type="match status" value="1"/>
</dbReference>
<comment type="caution">
    <text evidence="19">The sequence shown here is derived from an EMBL/GenBank/DDBJ whole genome shotgun (WGS) entry which is preliminary data.</text>
</comment>
<dbReference type="EC" id="5.6.2.4" evidence="12"/>
<dbReference type="RefSeq" id="WP_165886339.1">
    <property type="nucleotide sequence ID" value="NZ_CP119676.1"/>
</dbReference>
<evidence type="ECO:0000313" key="20">
    <source>
        <dbReference type="Proteomes" id="UP000295304"/>
    </source>
</evidence>
<evidence type="ECO:0000256" key="4">
    <source>
        <dbReference type="ARBA" id="ARBA00022801"/>
    </source>
</evidence>
<keyword evidence="3" id="KW-0227">DNA damage</keyword>
<keyword evidence="7 15" id="KW-0067">ATP-binding</keyword>
<evidence type="ECO:0000256" key="1">
    <source>
        <dbReference type="ARBA" id="ARBA00022722"/>
    </source>
</evidence>
<dbReference type="InterPro" id="IPR014017">
    <property type="entry name" value="DNA_helicase_UvrD-like_C"/>
</dbReference>
<dbReference type="InterPro" id="IPR000212">
    <property type="entry name" value="DNA_helicase_UvrD/REP"/>
</dbReference>
<dbReference type="InterPro" id="IPR014151">
    <property type="entry name" value="DNA_helicase_AddA"/>
</dbReference>
<dbReference type="GO" id="GO:0043138">
    <property type="term" value="F:3'-5' DNA helicase activity"/>
    <property type="evidence" value="ECO:0007669"/>
    <property type="project" value="UniProtKB-EC"/>
</dbReference>
<dbReference type="NCBIfam" id="TIGR02784">
    <property type="entry name" value="addA_alphas"/>
    <property type="match status" value="1"/>
</dbReference>
<evidence type="ECO:0000256" key="5">
    <source>
        <dbReference type="ARBA" id="ARBA00022806"/>
    </source>
</evidence>
<dbReference type="InterPro" id="IPR027417">
    <property type="entry name" value="P-loop_NTPase"/>
</dbReference>
<dbReference type="GO" id="GO:0003677">
    <property type="term" value="F:DNA binding"/>
    <property type="evidence" value="ECO:0007669"/>
    <property type="project" value="UniProtKB-KW"/>
</dbReference>
<evidence type="ECO:0000256" key="8">
    <source>
        <dbReference type="ARBA" id="ARBA00023125"/>
    </source>
</evidence>
<keyword evidence="9" id="KW-0234">DNA repair</keyword>
<feature type="region of interest" description="Disordered" evidence="16">
    <location>
        <begin position="1"/>
        <end position="26"/>
    </location>
</feature>
<dbReference type="Pfam" id="PF00580">
    <property type="entry name" value="UvrD-helicase"/>
    <property type="match status" value="1"/>
</dbReference>
<evidence type="ECO:0000256" key="7">
    <source>
        <dbReference type="ARBA" id="ARBA00022840"/>
    </source>
</evidence>
<evidence type="ECO:0000256" key="14">
    <source>
        <dbReference type="ARBA" id="ARBA00048988"/>
    </source>
</evidence>
<sequence length="1169" mass="128041">MNTPSSSVNADSTTQAQRAAADPEKSVWVSANAGTGKTRVLIDRITRLLLDGTRPQAILCLTFTKTAAAEMAQRLNARLGTWAMMGDGLLKRTLTALLGRPPEAPQVTRARRLFADILDTPGGLQIRTLHSFCESLLGRFPIEAGVAPHFSVIDERTQGELLNEARDRLLARAFENPDGAQAAAVALIGALTDEGGFAKTIGELAQNRARLHRMIRIHGSLDALKAYVAQALGVSADDREEDVLRAALGDAALGREGLERACAALDHGTAGSQKKAAEIRAFLDNDAIRRAADFDTAYRPLFLTAKDQPLAAKNLITNGARAFDPDAEAILRAEQNRLVALIETLQACRVRDATVALLTVAGALIDHFDALKQRHALLDYDDLIDRARDLLARDGGASWVHYKLDEGLQHILVDESQDTSPAQWEIVRALADEFFSGRGAHEDDPPARRTIFAVGDEKQSIYSFQGAEPVEFARMQAYFARRARESARPFETIPLKLSFRSTRAVLSLVDEVFARPEARDGLSFAGLAVEHAAHRADAPGLVELWPVLRPEDVPESDPWDAPIDRPDSRSPEVRLAERIAKTIDGWLQKGETLEATGEAIRPGDILILLRKRTGGFISAMVRALKNKAIAVAGTDRMVLGRQIAVMDLLALARFAVLCDDDLNLAALLKSPLIGLDEATLFDLAHRRTGSLWAALGEKRRARAEFERAHDKLTAILARADFTAPYEFFASVLSAGGLKALLQRLGPDAEDPIDEFLSLALEFERTHVPSLQGFLNWFDKGESIIKRDMETVADEVRIMTVHGAKGLEAPIVFLPDTCASPDGRNDSTVLWRHEPEGDLPPVVLWSANAQMRPALCQTLIAANKRAREQEYRRLLYVAMTRARDRLYVCGWEGARARPDSCWYELVAPVMRTLGEKVSGQDDGEGDGAVWRYHTPGGGPAQKESPEKTASRLSPALPSWARERPEGEPTPPRPLIPTRPDDIEPPVSGPFAGDDIDRYKRGKIIHRLLEILPTLPRRRRPAAAARYLDAPLYALGGGERDAIIDETLGILDDPRFAFVFGPGSMAEVALSGVVGGRVLSARVDRLLVREDAVWVVDYKTNRPPPKKTADTPPAYLRQMAAYRACLKTIFPGKTVHCLLLWTHGPFLSLLDENLTAPYAPTGALDGIPPPA</sequence>
<evidence type="ECO:0000256" key="16">
    <source>
        <dbReference type="SAM" id="MobiDB-lite"/>
    </source>
</evidence>
<evidence type="ECO:0000259" key="18">
    <source>
        <dbReference type="PROSITE" id="PS51217"/>
    </source>
</evidence>
<dbReference type="Gene3D" id="3.40.50.300">
    <property type="entry name" value="P-loop containing nucleotide triphosphate hydrolases"/>
    <property type="match status" value="4"/>
</dbReference>
<dbReference type="Pfam" id="PF13361">
    <property type="entry name" value="UvrD_C"/>
    <property type="match status" value="1"/>
</dbReference>
<reference evidence="19 20" key="1">
    <citation type="submission" date="2019-03" db="EMBL/GenBank/DDBJ databases">
        <title>Genomic Encyclopedia of Type Strains, Phase IV (KMG-IV): sequencing the most valuable type-strain genomes for metagenomic binning, comparative biology and taxonomic classification.</title>
        <authorList>
            <person name="Goeker M."/>
        </authorList>
    </citation>
    <scope>NUCLEOTIDE SEQUENCE [LARGE SCALE GENOMIC DNA]</scope>
    <source>
        <strain evidence="19 20">DSM 101688</strain>
    </source>
</reference>
<evidence type="ECO:0000256" key="15">
    <source>
        <dbReference type="PROSITE-ProRule" id="PRU00560"/>
    </source>
</evidence>
<feature type="binding site" evidence="15">
    <location>
        <begin position="31"/>
        <end position="38"/>
    </location>
    <ligand>
        <name>ATP</name>
        <dbReference type="ChEBI" id="CHEBI:30616"/>
    </ligand>
</feature>
<comment type="catalytic activity">
    <reaction evidence="11">
        <text>Couples ATP hydrolysis with the unwinding of duplex DNA by translocating in the 3'-5' direction.</text>
        <dbReference type="EC" id="5.6.2.4"/>
    </reaction>
</comment>
<evidence type="ECO:0000256" key="13">
    <source>
        <dbReference type="ARBA" id="ARBA00034923"/>
    </source>
</evidence>
<dbReference type="InterPro" id="IPR038726">
    <property type="entry name" value="PDDEXK_AddAB-type"/>
</dbReference>
<accession>A0A4V2UNE6</accession>
<evidence type="ECO:0000259" key="17">
    <source>
        <dbReference type="PROSITE" id="PS51198"/>
    </source>
</evidence>
<organism evidence="19 20">
    <name type="scientific">Varunaivibrio sulfuroxidans</name>
    <dbReference type="NCBI Taxonomy" id="1773489"/>
    <lineage>
        <taxon>Bacteria</taxon>
        <taxon>Pseudomonadati</taxon>
        <taxon>Pseudomonadota</taxon>
        <taxon>Alphaproteobacteria</taxon>
        <taxon>Rhodospirillales</taxon>
        <taxon>Magnetovibrionaceae</taxon>
        <taxon>Varunaivibrio</taxon>
    </lineage>
</organism>
<evidence type="ECO:0000313" key="19">
    <source>
        <dbReference type="EMBL" id="TCS61641.1"/>
    </source>
</evidence>
<dbReference type="PROSITE" id="PS51217">
    <property type="entry name" value="UVRD_HELICASE_CTER"/>
    <property type="match status" value="1"/>
</dbReference>
<evidence type="ECO:0000256" key="12">
    <source>
        <dbReference type="ARBA" id="ARBA00034808"/>
    </source>
</evidence>
<keyword evidence="10" id="KW-0413">Isomerase</keyword>
<keyword evidence="4 15" id="KW-0378">Hydrolase</keyword>
<proteinExistence type="predicted"/>
<feature type="domain" description="UvrD-like helicase C-terminal" evidence="18">
    <location>
        <begin position="532"/>
        <end position="805"/>
    </location>
</feature>
<evidence type="ECO:0000256" key="11">
    <source>
        <dbReference type="ARBA" id="ARBA00034617"/>
    </source>
</evidence>
<feature type="compositionally biased region" description="Pro residues" evidence="16">
    <location>
        <begin position="966"/>
        <end position="975"/>
    </location>
</feature>
<dbReference type="AlphaFoldDB" id="A0A4V2UNE6"/>
<dbReference type="GO" id="GO:0005829">
    <property type="term" value="C:cytosol"/>
    <property type="evidence" value="ECO:0007669"/>
    <property type="project" value="TreeGrafter"/>
</dbReference>
<evidence type="ECO:0000256" key="3">
    <source>
        <dbReference type="ARBA" id="ARBA00022763"/>
    </source>
</evidence>
<dbReference type="Pfam" id="PF12705">
    <property type="entry name" value="PDDEXK_1"/>
    <property type="match status" value="1"/>
</dbReference>
<dbReference type="PANTHER" id="PTHR11070:SF2">
    <property type="entry name" value="ATP-DEPENDENT DNA HELICASE SRS2"/>
    <property type="match status" value="1"/>
</dbReference>
<feature type="compositionally biased region" description="Polar residues" evidence="16">
    <location>
        <begin position="1"/>
        <end position="17"/>
    </location>
</feature>
<dbReference type="InterPro" id="IPR011604">
    <property type="entry name" value="PDDEXK-like_dom_sf"/>
</dbReference>
<dbReference type="GO" id="GO:0000725">
    <property type="term" value="P:recombinational repair"/>
    <property type="evidence" value="ECO:0007669"/>
    <property type="project" value="TreeGrafter"/>
</dbReference>
<feature type="domain" description="UvrD-like helicase ATP-binding" evidence="17">
    <location>
        <begin position="10"/>
        <end position="502"/>
    </location>
</feature>
<name>A0A4V2UNE6_9PROT</name>
<dbReference type="Gene3D" id="1.10.486.10">
    <property type="entry name" value="PCRA, domain 4"/>
    <property type="match status" value="1"/>
</dbReference>
<dbReference type="EMBL" id="SLZW01000007">
    <property type="protein sequence ID" value="TCS61641.1"/>
    <property type="molecule type" value="Genomic_DNA"/>
</dbReference>
<dbReference type="Proteomes" id="UP000295304">
    <property type="component" value="Unassembled WGS sequence"/>
</dbReference>
<protein>
    <recommendedName>
        <fullName evidence="12">DNA 3'-5' helicase</fullName>
        <ecNumber evidence="12">5.6.2.4</ecNumber>
    </recommendedName>
    <alternativeName>
        <fullName evidence="13">DNA 3'-5' helicase II</fullName>
    </alternativeName>
</protein>
<keyword evidence="8" id="KW-0238">DNA-binding</keyword>
<dbReference type="GO" id="GO:0004527">
    <property type="term" value="F:exonuclease activity"/>
    <property type="evidence" value="ECO:0007669"/>
    <property type="project" value="UniProtKB-KW"/>
</dbReference>
<keyword evidence="1" id="KW-0540">Nuclease</keyword>
<comment type="catalytic activity">
    <reaction evidence="14">
        <text>ATP + H2O = ADP + phosphate + H(+)</text>
        <dbReference type="Rhea" id="RHEA:13065"/>
        <dbReference type="ChEBI" id="CHEBI:15377"/>
        <dbReference type="ChEBI" id="CHEBI:15378"/>
        <dbReference type="ChEBI" id="CHEBI:30616"/>
        <dbReference type="ChEBI" id="CHEBI:43474"/>
        <dbReference type="ChEBI" id="CHEBI:456216"/>
        <dbReference type="EC" id="5.6.2.4"/>
    </reaction>
</comment>
<keyword evidence="20" id="KW-1185">Reference proteome</keyword>
<evidence type="ECO:0000256" key="6">
    <source>
        <dbReference type="ARBA" id="ARBA00022839"/>
    </source>
</evidence>
<evidence type="ECO:0000256" key="10">
    <source>
        <dbReference type="ARBA" id="ARBA00023235"/>
    </source>
</evidence>
<keyword evidence="5 15" id="KW-0347">Helicase</keyword>
<feature type="region of interest" description="Disordered" evidence="16">
    <location>
        <begin position="915"/>
        <end position="990"/>
    </location>
</feature>
<dbReference type="GO" id="GO:0033202">
    <property type="term" value="C:DNA helicase complex"/>
    <property type="evidence" value="ECO:0007669"/>
    <property type="project" value="TreeGrafter"/>
</dbReference>
<dbReference type="GO" id="GO:0005524">
    <property type="term" value="F:ATP binding"/>
    <property type="evidence" value="ECO:0007669"/>
    <property type="project" value="UniProtKB-UniRule"/>
</dbReference>
<dbReference type="SUPFAM" id="SSF52540">
    <property type="entry name" value="P-loop containing nucleoside triphosphate hydrolases"/>
    <property type="match status" value="1"/>
</dbReference>
<keyword evidence="2 15" id="KW-0547">Nucleotide-binding</keyword>
<dbReference type="PROSITE" id="PS51198">
    <property type="entry name" value="UVRD_HELICASE_ATP_BIND"/>
    <property type="match status" value="1"/>
</dbReference>
<keyword evidence="6" id="KW-0269">Exonuclease</keyword>
<gene>
    <name evidence="19" type="ORF">EDD55_10750</name>
</gene>
<dbReference type="Gene3D" id="3.90.320.10">
    <property type="match status" value="1"/>
</dbReference>
<evidence type="ECO:0000256" key="2">
    <source>
        <dbReference type="ARBA" id="ARBA00022741"/>
    </source>
</evidence>
<dbReference type="InterPro" id="IPR014016">
    <property type="entry name" value="UvrD-like_ATP-bd"/>
</dbReference>
<evidence type="ECO:0000256" key="9">
    <source>
        <dbReference type="ARBA" id="ARBA00023204"/>
    </source>
</evidence>